<comment type="caution">
    <text evidence="1">The sequence shown here is derived from an EMBL/GenBank/DDBJ whole genome shotgun (WGS) entry which is preliminary data.</text>
</comment>
<evidence type="ECO:0000313" key="1">
    <source>
        <dbReference type="EMBL" id="ORZ30480.1"/>
    </source>
</evidence>
<organism evidence="1 2">
    <name type="scientific">Catenaria anguillulae PL171</name>
    <dbReference type="NCBI Taxonomy" id="765915"/>
    <lineage>
        <taxon>Eukaryota</taxon>
        <taxon>Fungi</taxon>
        <taxon>Fungi incertae sedis</taxon>
        <taxon>Blastocladiomycota</taxon>
        <taxon>Blastocladiomycetes</taxon>
        <taxon>Blastocladiales</taxon>
        <taxon>Catenariaceae</taxon>
        <taxon>Catenaria</taxon>
    </lineage>
</organism>
<keyword evidence="2" id="KW-1185">Reference proteome</keyword>
<name>A0A1Y2H7E0_9FUNG</name>
<dbReference type="EMBL" id="MCFL01000084">
    <property type="protein sequence ID" value="ORZ30480.1"/>
    <property type="molecule type" value="Genomic_DNA"/>
</dbReference>
<sequence length="244" mass="26695">MQLTNTFCSKVGAQRRHRQFRTCRHLTASFASLPIPRRDSELDFAVFGCVIQVWVSPSCTMQGSNRLLRHVKLSTSCIARPRILCPPSMCTSGSVGTPHHFVTRFHIVIRRIAFALVLVTTQSLQDSPLVVRFTLACGSAKPEGFASFTDLSAAVYPAQRRIWVMSAIARGMPVGLFSDASPLIQQISLDHSDQANATFTAAAPGSGCRTAPWLHRLRPTLYLCSLPAHSSTIRSVLLIVTGTC</sequence>
<evidence type="ECO:0000313" key="2">
    <source>
        <dbReference type="Proteomes" id="UP000193411"/>
    </source>
</evidence>
<gene>
    <name evidence="1" type="ORF">BCR44DRAFT_177983</name>
</gene>
<dbReference type="Proteomes" id="UP000193411">
    <property type="component" value="Unassembled WGS sequence"/>
</dbReference>
<dbReference type="AlphaFoldDB" id="A0A1Y2H7E0"/>
<proteinExistence type="predicted"/>
<reference evidence="1 2" key="1">
    <citation type="submission" date="2016-07" db="EMBL/GenBank/DDBJ databases">
        <title>Pervasive Adenine N6-methylation of Active Genes in Fungi.</title>
        <authorList>
            <consortium name="DOE Joint Genome Institute"/>
            <person name="Mondo S.J."/>
            <person name="Dannebaum R.O."/>
            <person name="Kuo R.C."/>
            <person name="Labutti K."/>
            <person name="Haridas S."/>
            <person name="Kuo A."/>
            <person name="Salamov A."/>
            <person name="Ahrendt S.R."/>
            <person name="Lipzen A."/>
            <person name="Sullivan W."/>
            <person name="Andreopoulos W.B."/>
            <person name="Clum A."/>
            <person name="Lindquist E."/>
            <person name="Daum C."/>
            <person name="Ramamoorthy G.K."/>
            <person name="Gryganskyi A."/>
            <person name="Culley D."/>
            <person name="Magnuson J.K."/>
            <person name="James T.Y."/>
            <person name="O'Malley M.A."/>
            <person name="Stajich J.E."/>
            <person name="Spatafora J.W."/>
            <person name="Visel A."/>
            <person name="Grigoriev I.V."/>
        </authorList>
    </citation>
    <scope>NUCLEOTIDE SEQUENCE [LARGE SCALE GENOMIC DNA]</scope>
    <source>
        <strain evidence="1 2">PL171</strain>
    </source>
</reference>
<protein>
    <submittedName>
        <fullName evidence="1">Uncharacterized protein</fullName>
    </submittedName>
</protein>
<accession>A0A1Y2H7E0</accession>